<protein>
    <submittedName>
        <fullName evidence="1">Uncharacterized protein</fullName>
    </submittedName>
</protein>
<organism evidence="1 2">
    <name type="scientific">Solitalea canadensis (strain ATCC 29591 / DSM 3403 / JCM 21819 / LMG 8368 / NBRC 15130 / NCIMB 12057 / USAM 9D)</name>
    <name type="common">Flexibacter canadensis</name>
    <dbReference type="NCBI Taxonomy" id="929556"/>
    <lineage>
        <taxon>Bacteria</taxon>
        <taxon>Pseudomonadati</taxon>
        <taxon>Bacteroidota</taxon>
        <taxon>Sphingobacteriia</taxon>
        <taxon>Sphingobacteriales</taxon>
        <taxon>Sphingobacteriaceae</taxon>
        <taxon>Solitalea</taxon>
    </lineage>
</organism>
<keyword evidence="2" id="KW-1185">Reference proteome</keyword>
<dbReference type="RefSeq" id="WP_014680684.1">
    <property type="nucleotide sequence ID" value="NC_017770.1"/>
</dbReference>
<proteinExistence type="predicted"/>
<dbReference type="STRING" id="929556.Solca_2416"/>
<dbReference type="Proteomes" id="UP000007590">
    <property type="component" value="Chromosome"/>
</dbReference>
<reference evidence="1" key="1">
    <citation type="submission" date="2012-02" db="EMBL/GenBank/DDBJ databases">
        <title>The complete genome of Solitalea canadensis DSM 3403.</title>
        <authorList>
            <consortium name="US DOE Joint Genome Institute (JGI-PGF)"/>
            <person name="Lucas S."/>
            <person name="Copeland A."/>
            <person name="Lapidus A."/>
            <person name="Glavina del Rio T."/>
            <person name="Dalin E."/>
            <person name="Tice H."/>
            <person name="Bruce D."/>
            <person name="Goodwin L."/>
            <person name="Pitluck S."/>
            <person name="Peters L."/>
            <person name="Ovchinnikova G."/>
            <person name="Lu M."/>
            <person name="Kyrpides N."/>
            <person name="Mavromatis K."/>
            <person name="Ivanova N."/>
            <person name="Brettin T."/>
            <person name="Detter J.C."/>
            <person name="Han C."/>
            <person name="Larimer F."/>
            <person name="Land M."/>
            <person name="Hauser L."/>
            <person name="Markowitz V."/>
            <person name="Cheng J.-F."/>
            <person name="Hugenholtz P."/>
            <person name="Woyke T."/>
            <person name="Wu D."/>
            <person name="Spring S."/>
            <person name="Schroeder M."/>
            <person name="Kopitz M."/>
            <person name="Brambilla E."/>
            <person name="Klenk H.-P."/>
            <person name="Eisen J.A."/>
        </authorList>
    </citation>
    <scope>NUCLEOTIDE SEQUENCE</scope>
    <source>
        <strain evidence="1">DSM 3403</strain>
    </source>
</reference>
<gene>
    <name evidence="1" type="ordered locus">Solca_2416</name>
</gene>
<name>H8KUN3_SOLCM</name>
<evidence type="ECO:0000313" key="2">
    <source>
        <dbReference type="Proteomes" id="UP000007590"/>
    </source>
</evidence>
<dbReference type="KEGG" id="scn:Solca_2416"/>
<dbReference type="HOGENOM" id="CLU_3066270_0_0_10"/>
<dbReference type="AlphaFoldDB" id="H8KUN3"/>
<evidence type="ECO:0000313" key="1">
    <source>
        <dbReference type="EMBL" id="AFD07457.1"/>
    </source>
</evidence>
<dbReference type="EMBL" id="CP003349">
    <property type="protein sequence ID" value="AFD07457.1"/>
    <property type="molecule type" value="Genomic_DNA"/>
</dbReference>
<accession>H8KUN3</accession>
<sequence length="53" mass="6544">MEKPQFDLENSRYFHQLLLQLPLFYFQGQYYCFDDIRDIPNEPGRLRFADPEE</sequence>